<evidence type="ECO:0000256" key="1">
    <source>
        <dbReference type="SAM" id="MobiDB-lite"/>
    </source>
</evidence>
<proteinExistence type="predicted"/>
<name>A0ABQ0M429_MYCCL</name>
<protein>
    <submittedName>
        <fullName evidence="2">Uncharacterized protein</fullName>
    </submittedName>
</protein>
<dbReference type="Proteomes" id="UP000815677">
    <property type="component" value="Unassembled WGS sequence"/>
</dbReference>
<keyword evidence="3" id="KW-1185">Reference proteome</keyword>
<feature type="region of interest" description="Disordered" evidence="1">
    <location>
        <begin position="87"/>
        <end position="114"/>
    </location>
</feature>
<organism evidence="2 3">
    <name type="scientific">Mycena chlorophos</name>
    <name type="common">Agaric fungus</name>
    <name type="synonym">Agaricus chlorophos</name>
    <dbReference type="NCBI Taxonomy" id="658473"/>
    <lineage>
        <taxon>Eukaryota</taxon>
        <taxon>Fungi</taxon>
        <taxon>Dikarya</taxon>
        <taxon>Basidiomycota</taxon>
        <taxon>Agaricomycotina</taxon>
        <taxon>Agaricomycetes</taxon>
        <taxon>Agaricomycetidae</taxon>
        <taxon>Agaricales</taxon>
        <taxon>Marasmiineae</taxon>
        <taxon>Mycenaceae</taxon>
        <taxon>Mycena</taxon>
    </lineage>
</organism>
<evidence type="ECO:0000313" key="3">
    <source>
        <dbReference type="Proteomes" id="UP000815677"/>
    </source>
</evidence>
<reference evidence="2" key="1">
    <citation type="submission" date="2014-09" db="EMBL/GenBank/DDBJ databases">
        <title>Genome sequence of the luminous mushroom Mycena chlorophos for searching fungal bioluminescence genes.</title>
        <authorList>
            <person name="Tanaka Y."/>
            <person name="Kasuga D."/>
            <person name="Oba Y."/>
            <person name="Hase S."/>
            <person name="Sato K."/>
            <person name="Oba Y."/>
            <person name="Sakakibara Y."/>
        </authorList>
    </citation>
    <scope>NUCLEOTIDE SEQUENCE</scope>
</reference>
<accession>A0ABQ0M429</accession>
<dbReference type="EMBL" id="DF849364">
    <property type="protein sequence ID" value="GAT56936.1"/>
    <property type="molecule type" value="Genomic_DNA"/>
</dbReference>
<gene>
    <name evidence="2" type="ORF">MCHLO_13526</name>
</gene>
<sequence>MPAPTADLSAEDPTALAEGLQSLLDLDELSFASISHAISHLSARDTHAQVAKTRVSLVETQLKAHLATMRDEEVLIERWVAELESSLSNTKHPDSNSESEVVPPPTHESESKREVLLRKAKEDRTTLDGMKIAAPEITFSQLNRLQDSNAHKKDEIKEKQARLRAFKGLPANLDLARDKLRTVREAQMELVRTREKLLGQMAAGVA</sequence>
<evidence type="ECO:0000313" key="2">
    <source>
        <dbReference type="EMBL" id="GAT56936.1"/>
    </source>
</evidence>